<evidence type="ECO:0000259" key="1">
    <source>
        <dbReference type="SMART" id="SM00849"/>
    </source>
</evidence>
<dbReference type="InterPro" id="IPR041712">
    <property type="entry name" value="DHPS-like_MBL-fold"/>
</dbReference>
<dbReference type="EMBL" id="DS989843">
    <property type="protein sequence ID" value="EDX77859.1"/>
    <property type="molecule type" value="Genomic_DNA"/>
</dbReference>
<reference evidence="2 3" key="1">
    <citation type="submission" date="2008-07" db="EMBL/GenBank/DDBJ databases">
        <authorList>
            <person name="Tandeau de Marsac N."/>
            <person name="Ferriera S."/>
            <person name="Johnson J."/>
            <person name="Kravitz S."/>
            <person name="Beeson K."/>
            <person name="Sutton G."/>
            <person name="Rogers Y.-H."/>
            <person name="Friedman R."/>
            <person name="Frazier M."/>
            <person name="Venter J.C."/>
        </authorList>
    </citation>
    <scope>NUCLEOTIDE SEQUENCE [LARGE SCALE GENOMIC DNA]</scope>
    <source>
        <strain evidence="2 3">PCC 7420</strain>
    </source>
</reference>
<keyword evidence="3" id="KW-1185">Reference proteome</keyword>
<proteinExistence type="predicted"/>
<evidence type="ECO:0000313" key="2">
    <source>
        <dbReference type="EMBL" id="EDX77859.1"/>
    </source>
</evidence>
<dbReference type="OrthoDB" id="9802897at2"/>
<evidence type="ECO:0000313" key="3">
    <source>
        <dbReference type="Proteomes" id="UP000003835"/>
    </source>
</evidence>
<dbReference type="InterPro" id="IPR001279">
    <property type="entry name" value="Metallo-B-lactamas"/>
</dbReference>
<dbReference type="GO" id="GO:0016740">
    <property type="term" value="F:transferase activity"/>
    <property type="evidence" value="ECO:0007669"/>
    <property type="project" value="TreeGrafter"/>
</dbReference>
<dbReference type="RefSeq" id="WP_006099120.1">
    <property type="nucleotide sequence ID" value="NZ_DS989843.1"/>
</dbReference>
<dbReference type="AlphaFoldDB" id="B4VK93"/>
<sequence>MQTQKNACQLTVLVENTAYGRGLLGEHGLSYLIETDSQRILFDTGQGLTLRHNAQQLGISLQNLDAVALSHGHYDHTGGLMTLLEDCKIAKLFLHPAALQPKFSPRGNIGSPIQDADRLKQTIDQLVWTDKPTEVIPGIYLTGSIPRCHPLEDTGGDFWHDSQQNQVDLIVDDQALFMDTPAGMVVILGCAHSGVINTLNYIAQITGTDKFYAVIGGMHLLRASRDRWQATVETLANYKVQVLGANHCTGTAAIAFLWHHFLGNCISCHVGTRLGFGT</sequence>
<dbReference type="Pfam" id="PF00753">
    <property type="entry name" value="Lactamase_B"/>
    <property type="match status" value="1"/>
</dbReference>
<dbReference type="Proteomes" id="UP000003835">
    <property type="component" value="Unassembled WGS sequence"/>
</dbReference>
<feature type="domain" description="Metallo-beta-lactamase" evidence="1">
    <location>
        <begin position="27"/>
        <end position="219"/>
    </location>
</feature>
<accession>B4VK93</accession>
<dbReference type="InterPro" id="IPR052926">
    <property type="entry name" value="Metallo-beta-lactamase_dom"/>
</dbReference>
<dbReference type="InterPro" id="IPR036866">
    <property type="entry name" value="RibonucZ/Hydroxyglut_hydro"/>
</dbReference>
<protein>
    <submittedName>
        <fullName evidence="2">Metallo-beta-lactamase superfamily, putative</fullName>
    </submittedName>
</protein>
<dbReference type="Gene3D" id="3.60.15.10">
    <property type="entry name" value="Ribonuclease Z/Hydroxyacylglutathione hydrolase-like"/>
    <property type="match status" value="1"/>
</dbReference>
<dbReference type="PANTHER" id="PTHR13754">
    <property type="entry name" value="METALLO-BETA-LACTAMASE SUPERFAMILY PROTEIN"/>
    <property type="match status" value="1"/>
</dbReference>
<dbReference type="CDD" id="cd07713">
    <property type="entry name" value="DHPS-like_MBL-fold"/>
    <property type="match status" value="1"/>
</dbReference>
<dbReference type="STRING" id="118168.MC7420_3183"/>
<dbReference type="SMART" id="SM00849">
    <property type="entry name" value="Lactamase_B"/>
    <property type="match status" value="1"/>
</dbReference>
<name>B4VK93_9CYAN</name>
<dbReference type="eggNOG" id="COG1237">
    <property type="taxonomic scope" value="Bacteria"/>
</dbReference>
<dbReference type="PANTHER" id="PTHR13754:SF13">
    <property type="entry name" value="METALLO-BETA-LACTAMASE SUPERFAMILY PROTEIN (AFU_ORTHOLOGUE AFUA_3G07630)"/>
    <property type="match status" value="1"/>
</dbReference>
<dbReference type="HOGENOM" id="CLU_036012_0_0_3"/>
<gene>
    <name evidence="2" type="ORF">MC7420_3183</name>
</gene>
<dbReference type="SUPFAM" id="SSF56281">
    <property type="entry name" value="Metallo-hydrolase/oxidoreductase"/>
    <property type="match status" value="1"/>
</dbReference>
<organism evidence="2 3">
    <name type="scientific">Coleofasciculus chthonoplastes PCC 7420</name>
    <dbReference type="NCBI Taxonomy" id="118168"/>
    <lineage>
        <taxon>Bacteria</taxon>
        <taxon>Bacillati</taxon>
        <taxon>Cyanobacteriota</taxon>
        <taxon>Cyanophyceae</taxon>
        <taxon>Coleofasciculales</taxon>
        <taxon>Coleofasciculaceae</taxon>
        <taxon>Coleofasciculus</taxon>
    </lineage>
</organism>